<dbReference type="InterPro" id="IPR036388">
    <property type="entry name" value="WH-like_DNA-bd_sf"/>
</dbReference>
<dbReference type="EMBL" id="JAVRIC010000026">
    <property type="protein sequence ID" value="MDT0498738.1"/>
    <property type="molecule type" value="Genomic_DNA"/>
</dbReference>
<dbReference type="RefSeq" id="WP_311366150.1">
    <property type="nucleotide sequence ID" value="NZ_JAVRIC010000026.1"/>
</dbReference>
<dbReference type="InterPro" id="IPR011991">
    <property type="entry name" value="ArsR-like_HTH"/>
</dbReference>
<reference evidence="5 6" key="1">
    <citation type="submission" date="2023-09" db="EMBL/GenBank/DDBJ databases">
        <authorList>
            <person name="Rey-Velasco X."/>
        </authorList>
    </citation>
    <scope>NUCLEOTIDE SEQUENCE [LARGE SCALE GENOMIC DNA]</scope>
    <source>
        <strain evidence="5 6">W345</strain>
    </source>
</reference>
<keyword evidence="3" id="KW-0804">Transcription</keyword>
<dbReference type="Gene3D" id="1.10.10.10">
    <property type="entry name" value="Winged helix-like DNA-binding domain superfamily/Winged helix DNA-binding domain"/>
    <property type="match status" value="1"/>
</dbReference>
<keyword evidence="6" id="KW-1185">Reference proteome</keyword>
<sequence>MESKDAVTQLAALAHENRLAVFRLLVQNGPNGLCVGDIAANTGMAPATLSFHLKELSRSGLLRASPDGRRIFYAPDFKAMNALMAYLLENCCDGADCGAGCLPTQDTKA</sequence>
<dbReference type="Pfam" id="PF12840">
    <property type="entry name" value="HTH_20"/>
    <property type="match status" value="1"/>
</dbReference>
<gene>
    <name evidence="5" type="ORF">RM530_15420</name>
</gene>
<dbReference type="PROSITE" id="PS50987">
    <property type="entry name" value="HTH_ARSR_2"/>
    <property type="match status" value="1"/>
</dbReference>
<accession>A0ABU2WLH9</accession>
<feature type="domain" description="HTH arsR-type" evidence="4">
    <location>
        <begin position="1"/>
        <end position="95"/>
    </location>
</feature>
<dbReference type="CDD" id="cd00090">
    <property type="entry name" value="HTH_ARSR"/>
    <property type="match status" value="1"/>
</dbReference>
<evidence type="ECO:0000313" key="5">
    <source>
        <dbReference type="EMBL" id="MDT0498738.1"/>
    </source>
</evidence>
<dbReference type="PRINTS" id="PR00778">
    <property type="entry name" value="HTHARSR"/>
</dbReference>
<dbReference type="PANTHER" id="PTHR43132">
    <property type="entry name" value="ARSENICAL RESISTANCE OPERON REPRESSOR ARSR-RELATED"/>
    <property type="match status" value="1"/>
</dbReference>
<keyword evidence="2" id="KW-0238">DNA-binding</keyword>
<evidence type="ECO:0000256" key="2">
    <source>
        <dbReference type="ARBA" id="ARBA00023125"/>
    </source>
</evidence>
<dbReference type="InterPro" id="IPR051011">
    <property type="entry name" value="Metal_resp_trans_reg"/>
</dbReference>
<evidence type="ECO:0000313" key="6">
    <source>
        <dbReference type="Proteomes" id="UP001254608"/>
    </source>
</evidence>
<proteinExistence type="predicted"/>
<dbReference type="InterPro" id="IPR001845">
    <property type="entry name" value="HTH_ArsR_DNA-bd_dom"/>
</dbReference>
<dbReference type="Proteomes" id="UP001254608">
    <property type="component" value="Unassembled WGS sequence"/>
</dbReference>
<name>A0ABU2WLH9_9GAMM</name>
<evidence type="ECO:0000256" key="3">
    <source>
        <dbReference type="ARBA" id="ARBA00023163"/>
    </source>
</evidence>
<organism evidence="5 6">
    <name type="scientific">Banduia mediterranea</name>
    <dbReference type="NCBI Taxonomy" id="3075609"/>
    <lineage>
        <taxon>Bacteria</taxon>
        <taxon>Pseudomonadati</taxon>
        <taxon>Pseudomonadota</taxon>
        <taxon>Gammaproteobacteria</taxon>
        <taxon>Nevskiales</taxon>
        <taxon>Algiphilaceae</taxon>
        <taxon>Banduia</taxon>
    </lineage>
</organism>
<dbReference type="InterPro" id="IPR036390">
    <property type="entry name" value="WH_DNA-bd_sf"/>
</dbReference>
<protein>
    <submittedName>
        <fullName evidence="5">Metalloregulator ArsR/SmtB family transcription factor</fullName>
    </submittedName>
</protein>
<comment type="caution">
    <text evidence="5">The sequence shown here is derived from an EMBL/GenBank/DDBJ whole genome shotgun (WGS) entry which is preliminary data.</text>
</comment>
<dbReference type="SMART" id="SM00418">
    <property type="entry name" value="HTH_ARSR"/>
    <property type="match status" value="1"/>
</dbReference>
<evidence type="ECO:0000256" key="1">
    <source>
        <dbReference type="ARBA" id="ARBA00023015"/>
    </source>
</evidence>
<dbReference type="NCBIfam" id="NF033788">
    <property type="entry name" value="HTH_metalloreg"/>
    <property type="match status" value="1"/>
</dbReference>
<evidence type="ECO:0000259" key="4">
    <source>
        <dbReference type="PROSITE" id="PS50987"/>
    </source>
</evidence>
<keyword evidence="1" id="KW-0805">Transcription regulation</keyword>
<dbReference type="SUPFAM" id="SSF46785">
    <property type="entry name" value="Winged helix' DNA-binding domain"/>
    <property type="match status" value="1"/>
</dbReference>
<dbReference type="PANTHER" id="PTHR43132:SF2">
    <property type="entry name" value="ARSENICAL RESISTANCE OPERON REPRESSOR ARSR-RELATED"/>
    <property type="match status" value="1"/>
</dbReference>